<organism evidence="1 2">
    <name type="scientific">Alteriqipengyuania abyssalis</name>
    <dbReference type="NCBI Taxonomy" id="2860200"/>
    <lineage>
        <taxon>Bacteria</taxon>
        <taxon>Pseudomonadati</taxon>
        <taxon>Pseudomonadota</taxon>
        <taxon>Alphaproteobacteria</taxon>
        <taxon>Sphingomonadales</taxon>
        <taxon>Erythrobacteraceae</taxon>
        <taxon>Alteriqipengyuania</taxon>
    </lineage>
</organism>
<dbReference type="SFLD" id="SFLDS00003">
    <property type="entry name" value="Haloacid_Dehalogenase"/>
    <property type="match status" value="1"/>
</dbReference>
<dbReference type="Gene3D" id="3.40.50.1000">
    <property type="entry name" value="HAD superfamily/HAD-like"/>
    <property type="match status" value="1"/>
</dbReference>
<dbReference type="EMBL" id="JAHWXP010000002">
    <property type="protein sequence ID" value="MBY8337028.1"/>
    <property type="molecule type" value="Genomic_DNA"/>
</dbReference>
<evidence type="ECO:0000313" key="1">
    <source>
        <dbReference type="EMBL" id="MBY8337028.1"/>
    </source>
</evidence>
<dbReference type="CDD" id="cd02603">
    <property type="entry name" value="HAD_sEH-N_like"/>
    <property type="match status" value="1"/>
</dbReference>
<reference evidence="1 2" key="1">
    <citation type="submission" date="2021-07" db="EMBL/GenBank/DDBJ databases">
        <title>Alteriqipengyuania abyssalis NZ-12B nov, sp.nov isolated from deep sea sponge in pacific ocean.</title>
        <authorList>
            <person name="Tareen S."/>
            <person name="Wink J."/>
        </authorList>
    </citation>
    <scope>NUCLEOTIDE SEQUENCE [LARGE SCALE GENOMIC DNA]</scope>
    <source>
        <strain evidence="1 2">NZ-12B</strain>
    </source>
</reference>
<comment type="caution">
    <text evidence="1">The sequence shown here is derived from an EMBL/GenBank/DDBJ whole genome shotgun (WGS) entry which is preliminary data.</text>
</comment>
<dbReference type="InterPro" id="IPR006439">
    <property type="entry name" value="HAD-SF_hydro_IA"/>
</dbReference>
<dbReference type="Proteomes" id="UP000759298">
    <property type="component" value="Unassembled WGS sequence"/>
</dbReference>
<sequence>MTQRTTPIRNVVFDVGNVIVRWEPQTIVELAFGHDLPAGITSQDLFGGDIFRALNRGAMSLTETQRMFGERHGFDRKTCDRLVSALFESLVLIEETPRLMRRLKASGYGIYAITDNVHEIVAYLRGRYDFWPLFDGACVSADHSTLKPDPRMYTWLTETYDLVPEECVFFDDLPKNVAGAKAVGMESFVFTTTAQAEADLRSIGVDPDARLEAA</sequence>
<dbReference type="RefSeq" id="WP_222824613.1">
    <property type="nucleotide sequence ID" value="NZ_JAHWXP010000002.1"/>
</dbReference>
<dbReference type="PANTHER" id="PTHR43611:SF3">
    <property type="entry name" value="FLAVIN MONONUCLEOTIDE HYDROLASE 1, CHLOROPLATIC"/>
    <property type="match status" value="1"/>
</dbReference>
<dbReference type="SUPFAM" id="SSF56784">
    <property type="entry name" value="HAD-like"/>
    <property type="match status" value="1"/>
</dbReference>
<dbReference type="Pfam" id="PF00702">
    <property type="entry name" value="Hydrolase"/>
    <property type="match status" value="1"/>
</dbReference>
<proteinExistence type="predicted"/>
<dbReference type="SFLD" id="SFLDG01129">
    <property type="entry name" value="C1.5:_HAD__Beta-PGM__Phosphata"/>
    <property type="match status" value="1"/>
</dbReference>
<dbReference type="InterPro" id="IPR023214">
    <property type="entry name" value="HAD_sf"/>
</dbReference>
<accession>A0ABS7PEX8</accession>
<dbReference type="InterPro" id="IPR036412">
    <property type="entry name" value="HAD-like_sf"/>
</dbReference>
<gene>
    <name evidence="1" type="ORF">KYN89_08195</name>
</gene>
<protein>
    <submittedName>
        <fullName evidence="1">HAD family phosphatase</fullName>
    </submittedName>
</protein>
<name>A0ABS7PEX8_9SPHN</name>
<dbReference type="NCBIfam" id="TIGR01509">
    <property type="entry name" value="HAD-SF-IA-v3"/>
    <property type="match status" value="1"/>
</dbReference>
<evidence type="ECO:0000313" key="2">
    <source>
        <dbReference type="Proteomes" id="UP000759298"/>
    </source>
</evidence>
<dbReference type="PANTHER" id="PTHR43611">
    <property type="entry name" value="ALPHA-D-GLUCOSE 1-PHOSPHATE PHOSPHATASE"/>
    <property type="match status" value="1"/>
</dbReference>
<keyword evidence="2" id="KW-1185">Reference proteome</keyword>